<dbReference type="PIRSF" id="PIRSF016184">
    <property type="entry name" value="PhzC_PhzF"/>
    <property type="match status" value="1"/>
</dbReference>
<dbReference type="KEGG" id="rfr:Rfer_3731"/>
<dbReference type="Gene3D" id="3.10.310.10">
    <property type="entry name" value="Diaminopimelate Epimerase, Chain A, domain 1"/>
    <property type="match status" value="2"/>
</dbReference>
<dbReference type="HOGENOM" id="CLU_048756_0_0_4"/>
<dbReference type="PANTHER" id="PTHR13774">
    <property type="entry name" value="PHENAZINE BIOSYNTHESIS PROTEIN"/>
    <property type="match status" value="1"/>
</dbReference>
<organism evidence="3 4">
    <name type="scientific">Albidiferax ferrireducens (strain ATCC BAA-621 / DSM 15236 / T118)</name>
    <name type="common">Rhodoferax ferrireducens</name>
    <dbReference type="NCBI Taxonomy" id="338969"/>
    <lineage>
        <taxon>Bacteria</taxon>
        <taxon>Pseudomonadati</taxon>
        <taxon>Pseudomonadota</taxon>
        <taxon>Betaproteobacteria</taxon>
        <taxon>Burkholderiales</taxon>
        <taxon>Comamonadaceae</taxon>
        <taxon>Rhodoferax</taxon>
    </lineage>
</organism>
<dbReference type="EMBL" id="CP000267">
    <property type="protein sequence ID" value="ABD71431.1"/>
    <property type="molecule type" value="Genomic_DNA"/>
</dbReference>
<gene>
    <name evidence="3" type="ordered locus">Rfer_3731</name>
</gene>
<keyword evidence="4" id="KW-1185">Reference proteome</keyword>
<dbReference type="GO" id="GO:0005737">
    <property type="term" value="C:cytoplasm"/>
    <property type="evidence" value="ECO:0007669"/>
    <property type="project" value="TreeGrafter"/>
</dbReference>
<evidence type="ECO:0000313" key="3">
    <source>
        <dbReference type="EMBL" id="ABD71431.1"/>
    </source>
</evidence>
<dbReference type="AlphaFoldDB" id="Q21S22"/>
<dbReference type="Proteomes" id="UP000008332">
    <property type="component" value="Chromosome"/>
</dbReference>
<evidence type="ECO:0000313" key="4">
    <source>
        <dbReference type="Proteomes" id="UP000008332"/>
    </source>
</evidence>
<dbReference type="STRING" id="338969.Rfer_3731"/>
<dbReference type="OrthoDB" id="9788221at2"/>
<sequence length="318" mass="33572">MKTRPFKQVDVFTDTPYLGNPLAVVLDGTGLSDEEMQHFAHWTNLSETAFLLPPSAEAAAAGADYQVRIFTTAYEMPFAGHPTLGSCHAWLEYGGAPKHPELIVQQCKVGLVRIRRSATQLAFAAPALTRSQPEPEAVARLAAALGLRREQVLAAQHLTNGPRHFGLLLSSVDAVLQLEPDLAALRLWMIDAGISGVGMAAVAGASTGSGLIKRSNREARAFGFATPAAVDVAPSAQAQVEVRFFANDVMVNEDPVTGSFNAGLAQWLIAEGLAPSSYIAAQGTCLGRAGRVHIEQDASGQVWVGGESVTCIDGSVTL</sequence>
<dbReference type="NCBIfam" id="TIGR00654">
    <property type="entry name" value="PhzF_family"/>
    <property type="match status" value="1"/>
</dbReference>
<dbReference type="eggNOG" id="COG0384">
    <property type="taxonomic scope" value="Bacteria"/>
</dbReference>
<dbReference type="Pfam" id="PF02567">
    <property type="entry name" value="PhzC-PhzF"/>
    <property type="match status" value="1"/>
</dbReference>
<evidence type="ECO:0000256" key="1">
    <source>
        <dbReference type="ARBA" id="ARBA00008270"/>
    </source>
</evidence>
<name>Q21S22_ALBFT</name>
<dbReference type="InterPro" id="IPR003719">
    <property type="entry name" value="Phenazine_PhzF-like"/>
</dbReference>
<proteinExistence type="inferred from homology"/>
<evidence type="ECO:0000256" key="2">
    <source>
        <dbReference type="PIRSR" id="PIRSR016184-1"/>
    </source>
</evidence>
<feature type="active site" evidence="2">
    <location>
        <position position="47"/>
    </location>
</feature>
<dbReference type="RefSeq" id="WP_011465994.1">
    <property type="nucleotide sequence ID" value="NC_007908.1"/>
</dbReference>
<dbReference type="SUPFAM" id="SSF54506">
    <property type="entry name" value="Diaminopimelate epimerase-like"/>
    <property type="match status" value="1"/>
</dbReference>
<comment type="similarity">
    <text evidence="1">Belongs to the PhzF family.</text>
</comment>
<reference evidence="4" key="1">
    <citation type="submission" date="2006-02" db="EMBL/GenBank/DDBJ databases">
        <title>Complete sequence of chromosome of Rhodoferax ferrireducens DSM 15236.</title>
        <authorList>
            <person name="Copeland A."/>
            <person name="Lucas S."/>
            <person name="Lapidus A."/>
            <person name="Barry K."/>
            <person name="Detter J.C."/>
            <person name="Glavina del Rio T."/>
            <person name="Hammon N."/>
            <person name="Israni S."/>
            <person name="Pitluck S."/>
            <person name="Brettin T."/>
            <person name="Bruce D."/>
            <person name="Han C."/>
            <person name="Tapia R."/>
            <person name="Gilna P."/>
            <person name="Kiss H."/>
            <person name="Schmutz J."/>
            <person name="Larimer F."/>
            <person name="Land M."/>
            <person name="Kyrpides N."/>
            <person name="Ivanova N."/>
            <person name="Richardson P."/>
        </authorList>
    </citation>
    <scope>NUCLEOTIDE SEQUENCE [LARGE SCALE GENOMIC DNA]</scope>
    <source>
        <strain evidence="4">ATCC BAA-621 / DSM 15236 / T118</strain>
    </source>
</reference>
<accession>Q21S22</accession>
<dbReference type="PANTHER" id="PTHR13774:SF32">
    <property type="entry name" value="ANTISENSE-ENHANCING SEQUENCE 1"/>
    <property type="match status" value="1"/>
</dbReference>
<dbReference type="GO" id="GO:0016853">
    <property type="term" value="F:isomerase activity"/>
    <property type="evidence" value="ECO:0007669"/>
    <property type="project" value="TreeGrafter"/>
</dbReference>
<protein>
    <submittedName>
        <fullName evidence="3">Phenazine biosynthesis PhzC/PhzF protein</fullName>
    </submittedName>
</protein>